<dbReference type="OrthoDB" id="9179439at2"/>
<evidence type="ECO:0000256" key="2">
    <source>
        <dbReference type="ARBA" id="ARBA00022723"/>
    </source>
</evidence>
<dbReference type="Gene3D" id="3.10.20.30">
    <property type="match status" value="1"/>
</dbReference>
<protein>
    <submittedName>
        <fullName evidence="8">(2Fe-2S)-binding protein</fullName>
    </submittedName>
</protein>
<keyword evidence="1" id="KW-0001">2Fe-2S</keyword>
<dbReference type="GO" id="GO:0016491">
    <property type="term" value="F:oxidoreductase activity"/>
    <property type="evidence" value="ECO:0007669"/>
    <property type="project" value="UniProtKB-KW"/>
</dbReference>
<dbReference type="FunFam" id="3.10.20.30:FF:000020">
    <property type="entry name" value="Xanthine dehydrogenase iron-sulfur subunit"/>
    <property type="match status" value="1"/>
</dbReference>
<dbReference type="GO" id="GO:0051537">
    <property type="term" value="F:2 iron, 2 sulfur cluster binding"/>
    <property type="evidence" value="ECO:0007669"/>
    <property type="project" value="UniProtKB-KW"/>
</dbReference>
<feature type="domain" description="2Fe-2S ferredoxin-type" evidence="7">
    <location>
        <begin position="5"/>
        <end position="81"/>
    </location>
</feature>
<dbReference type="RefSeq" id="WP_147114024.1">
    <property type="nucleotide sequence ID" value="NZ_BJVJ01000083.1"/>
</dbReference>
<gene>
    <name evidence="8" type="ORF">PSU4_52450</name>
</gene>
<dbReference type="Pfam" id="PF01799">
    <property type="entry name" value="Fer2_2"/>
    <property type="match status" value="1"/>
</dbReference>
<keyword evidence="2" id="KW-0479">Metal-binding</keyword>
<dbReference type="InterPro" id="IPR002888">
    <property type="entry name" value="2Fe-2S-bd"/>
</dbReference>
<dbReference type="CDD" id="cd00207">
    <property type="entry name" value="fer2"/>
    <property type="match status" value="1"/>
</dbReference>
<dbReference type="InterPro" id="IPR006058">
    <property type="entry name" value="2Fe2S_fd_BS"/>
</dbReference>
<evidence type="ECO:0000256" key="4">
    <source>
        <dbReference type="ARBA" id="ARBA00023004"/>
    </source>
</evidence>
<reference evidence="8 9" key="1">
    <citation type="submission" date="2019-07" db="EMBL/GenBank/DDBJ databases">
        <title>Whole genome shotgun sequence of Pseudonocardia sulfidoxydans NBRC 16205.</title>
        <authorList>
            <person name="Hosoyama A."/>
            <person name="Uohara A."/>
            <person name="Ohji S."/>
            <person name="Ichikawa N."/>
        </authorList>
    </citation>
    <scope>NUCLEOTIDE SEQUENCE [LARGE SCALE GENOMIC DNA]</scope>
    <source>
        <strain evidence="8 9">NBRC 16205</strain>
    </source>
</reference>
<dbReference type="InterPro" id="IPR051452">
    <property type="entry name" value="Diverse_Oxidoreductases"/>
</dbReference>
<dbReference type="PANTHER" id="PTHR44379">
    <property type="entry name" value="OXIDOREDUCTASE WITH IRON-SULFUR SUBUNIT"/>
    <property type="match status" value="1"/>
</dbReference>
<sequence length="170" mass="17819">MGSTHEVTVDVNGRSRRATVAARTSLADFLRDELNLTGTHLGCEHGVCGACTVLLNGTPVRSCIMLAAQADGESVTTIEGLSDEHGNLNPVQEAFCRSHALQCGFCTPGMVLAVQSLVDTVEEPTREDIDEAIGGNICRCTGYVQIREAARSAVEEARCARAATGAGGAR</sequence>
<keyword evidence="4" id="KW-0408">Iron</keyword>
<dbReference type="PANTHER" id="PTHR44379:SF8">
    <property type="entry name" value="XANTHINE DEHYDROGENASE IRON-SULFUR-BINDING SUBUNIT XDHC-RELATED"/>
    <property type="match status" value="1"/>
</dbReference>
<dbReference type="InterPro" id="IPR036010">
    <property type="entry name" value="2Fe-2S_ferredoxin-like_sf"/>
</dbReference>
<keyword evidence="9" id="KW-1185">Reference proteome</keyword>
<dbReference type="AlphaFoldDB" id="A0A511DNA8"/>
<evidence type="ECO:0000256" key="1">
    <source>
        <dbReference type="ARBA" id="ARBA00022714"/>
    </source>
</evidence>
<evidence type="ECO:0000313" key="9">
    <source>
        <dbReference type="Proteomes" id="UP000321685"/>
    </source>
</evidence>
<evidence type="ECO:0000256" key="5">
    <source>
        <dbReference type="ARBA" id="ARBA00023014"/>
    </source>
</evidence>
<dbReference type="GO" id="GO:0046872">
    <property type="term" value="F:metal ion binding"/>
    <property type="evidence" value="ECO:0007669"/>
    <property type="project" value="UniProtKB-KW"/>
</dbReference>
<proteinExistence type="predicted"/>
<dbReference type="SUPFAM" id="SSF47741">
    <property type="entry name" value="CO dehydrogenase ISP C-domain like"/>
    <property type="match status" value="1"/>
</dbReference>
<evidence type="ECO:0000313" key="8">
    <source>
        <dbReference type="EMBL" id="GEL26291.1"/>
    </source>
</evidence>
<evidence type="ECO:0000256" key="6">
    <source>
        <dbReference type="ARBA" id="ARBA00060707"/>
    </source>
</evidence>
<dbReference type="InterPro" id="IPR036884">
    <property type="entry name" value="2Fe-2S-bd_dom_sf"/>
</dbReference>
<evidence type="ECO:0000256" key="3">
    <source>
        <dbReference type="ARBA" id="ARBA00023002"/>
    </source>
</evidence>
<name>A0A511DNA8_9PSEU</name>
<dbReference type="EMBL" id="BJVJ01000083">
    <property type="protein sequence ID" value="GEL26291.1"/>
    <property type="molecule type" value="Genomic_DNA"/>
</dbReference>
<organism evidence="8 9">
    <name type="scientific">Pseudonocardia sulfidoxydans NBRC 16205</name>
    <dbReference type="NCBI Taxonomy" id="1223511"/>
    <lineage>
        <taxon>Bacteria</taxon>
        <taxon>Bacillati</taxon>
        <taxon>Actinomycetota</taxon>
        <taxon>Actinomycetes</taxon>
        <taxon>Pseudonocardiales</taxon>
        <taxon>Pseudonocardiaceae</taxon>
        <taxon>Pseudonocardia</taxon>
    </lineage>
</organism>
<comment type="caution">
    <text evidence="8">The sequence shown here is derived from an EMBL/GenBank/DDBJ whole genome shotgun (WGS) entry which is preliminary data.</text>
</comment>
<dbReference type="SUPFAM" id="SSF54292">
    <property type="entry name" value="2Fe-2S ferredoxin-like"/>
    <property type="match status" value="1"/>
</dbReference>
<dbReference type="Proteomes" id="UP000321685">
    <property type="component" value="Unassembled WGS sequence"/>
</dbReference>
<dbReference type="PROSITE" id="PS00197">
    <property type="entry name" value="2FE2S_FER_1"/>
    <property type="match status" value="1"/>
</dbReference>
<comment type="pathway">
    <text evidence="6">Alkaloid degradation; nicotine degradation.</text>
</comment>
<keyword evidence="5" id="KW-0411">Iron-sulfur</keyword>
<accession>A0A511DNA8</accession>
<keyword evidence="3" id="KW-0560">Oxidoreductase</keyword>
<evidence type="ECO:0000259" key="7">
    <source>
        <dbReference type="PROSITE" id="PS51085"/>
    </source>
</evidence>
<dbReference type="Gene3D" id="1.10.150.120">
    <property type="entry name" value="[2Fe-2S]-binding domain"/>
    <property type="match status" value="1"/>
</dbReference>
<dbReference type="PROSITE" id="PS51085">
    <property type="entry name" value="2FE2S_FER_2"/>
    <property type="match status" value="1"/>
</dbReference>
<dbReference type="InterPro" id="IPR001041">
    <property type="entry name" value="2Fe-2S_ferredoxin-type"/>
</dbReference>
<dbReference type="Pfam" id="PF00111">
    <property type="entry name" value="Fer2"/>
    <property type="match status" value="1"/>
</dbReference>
<dbReference type="InterPro" id="IPR012675">
    <property type="entry name" value="Beta-grasp_dom_sf"/>
</dbReference>